<evidence type="ECO:0000256" key="1">
    <source>
        <dbReference type="SAM" id="MobiDB-lite"/>
    </source>
</evidence>
<feature type="compositionally biased region" description="Acidic residues" evidence="1">
    <location>
        <begin position="64"/>
        <end position="81"/>
    </location>
</feature>
<dbReference type="Proteomes" id="UP000265520">
    <property type="component" value="Unassembled WGS sequence"/>
</dbReference>
<dbReference type="AlphaFoldDB" id="A0A392P472"/>
<comment type="caution">
    <text evidence="2">The sequence shown here is derived from an EMBL/GenBank/DDBJ whole genome shotgun (WGS) entry which is preliminary data.</text>
</comment>
<keyword evidence="3" id="KW-1185">Reference proteome</keyword>
<reference evidence="2 3" key="1">
    <citation type="journal article" date="2018" name="Front. Plant Sci.">
        <title>Red Clover (Trifolium pratense) and Zigzag Clover (T. medium) - A Picture of Genomic Similarities and Differences.</title>
        <authorList>
            <person name="Dluhosova J."/>
            <person name="Istvanek J."/>
            <person name="Nedelnik J."/>
            <person name="Repkova J."/>
        </authorList>
    </citation>
    <scope>NUCLEOTIDE SEQUENCE [LARGE SCALE GENOMIC DNA]</scope>
    <source>
        <strain evidence="3">cv. 10/8</strain>
        <tissue evidence="2">Leaf</tissue>
    </source>
</reference>
<name>A0A392P472_9FABA</name>
<dbReference type="EMBL" id="LXQA010062196">
    <property type="protein sequence ID" value="MCI06542.1"/>
    <property type="molecule type" value="Genomic_DNA"/>
</dbReference>
<evidence type="ECO:0000313" key="2">
    <source>
        <dbReference type="EMBL" id="MCI06542.1"/>
    </source>
</evidence>
<proteinExistence type="predicted"/>
<sequence>MNNDWINYSNGNQGVVSQNTIIPYHGGYGYQYYEVISEADQGIVSQQITMPMIDCGSVLNGGADSDDVEHEDKETQEEEDSKIDLTLKL</sequence>
<organism evidence="2 3">
    <name type="scientific">Trifolium medium</name>
    <dbReference type="NCBI Taxonomy" id="97028"/>
    <lineage>
        <taxon>Eukaryota</taxon>
        <taxon>Viridiplantae</taxon>
        <taxon>Streptophyta</taxon>
        <taxon>Embryophyta</taxon>
        <taxon>Tracheophyta</taxon>
        <taxon>Spermatophyta</taxon>
        <taxon>Magnoliopsida</taxon>
        <taxon>eudicotyledons</taxon>
        <taxon>Gunneridae</taxon>
        <taxon>Pentapetalae</taxon>
        <taxon>rosids</taxon>
        <taxon>fabids</taxon>
        <taxon>Fabales</taxon>
        <taxon>Fabaceae</taxon>
        <taxon>Papilionoideae</taxon>
        <taxon>50 kb inversion clade</taxon>
        <taxon>NPAAA clade</taxon>
        <taxon>Hologalegina</taxon>
        <taxon>IRL clade</taxon>
        <taxon>Trifolieae</taxon>
        <taxon>Trifolium</taxon>
    </lineage>
</organism>
<feature type="region of interest" description="Disordered" evidence="1">
    <location>
        <begin position="60"/>
        <end position="89"/>
    </location>
</feature>
<evidence type="ECO:0000313" key="3">
    <source>
        <dbReference type="Proteomes" id="UP000265520"/>
    </source>
</evidence>
<accession>A0A392P472</accession>
<protein>
    <submittedName>
        <fullName evidence="2">Zinc finger protein</fullName>
    </submittedName>
</protein>